<gene>
    <name evidence="5" type="ORF">MPSYJ_26810</name>
</gene>
<dbReference type="PANTHER" id="PTHR37042:SF4">
    <property type="entry name" value="OUTER MEMBRANE PROTEIN RV1973"/>
    <property type="match status" value="1"/>
</dbReference>
<evidence type="ECO:0000256" key="2">
    <source>
        <dbReference type="ARBA" id="ARBA00023136"/>
    </source>
</evidence>
<keyword evidence="4" id="KW-0812">Transmembrane</keyword>
<reference evidence="5 6" key="1">
    <citation type="journal article" date="2019" name="Emerg. Microbes Infect.">
        <title>Comprehensive subspecies identification of 175 nontuberculous mycobacteria species based on 7547 genomic profiles.</title>
        <authorList>
            <person name="Matsumoto Y."/>
            <person name="Kinjo T."/>
            <person name="Motooka D."/>
            <person name="Nabeya D."/>
            <person name="Jung N."/>
            <person name="Uechi K."/>
            <person name="Horii T."/>
            <person name="Iida T."/>
            <person name="Fujita J."/>
            <person name="Nakamura S."/>
        </authorList>
    </citation>
    <scope>NUCLEOTIDE SEQUENCE [LARGE SCALE GENOMIC DNA]</scope>
    <source>
        <strain evidence="5 6">JCM 13323</strain>
    </source>
</reference>
<feature type="compositionally biased region" description="Basic and acidic residues" evidence="3">
    <location>
        <begin position="27"/>
        <end position="48"/>
    </location>
</feature>
<dbReference type="Proteomes" id="UP000466514">
    <property type="component" value="Chromosome"/>
</dbReference>
<evidence type="ECO:0008006" key="7">
    <source>
        <dbReference type="Google" id="ProtNLM"/>
    </source>
</evidence>
<sequence>MPFSTASQVGDTADEEVGVPSFRRRGSVIDDDRADEPRQDSDPARDADQVLALAEEAEAEAAEAEAMAAAARARARALRLRREAEDRAAAPTRASEADVVEAPEHAVETSDAIEEPEETAPVAAGGGAPRRRPGWPRVARYLAAALGVLATCALIVATVFMVIQHRSAVHDEQQRSEFSAAGRQAVVNLMSLDFNNAQENVNRIIDNSTGQFRDDFKNTAADFVKIAKESKVVTDVSVNASAVDSMSGDTADVLVAATSRVTNSSGAKDQPRSWRLLVSLVREGDQIKMSKVEFVP</sequence>
<evidence type="ECO:0000313" key="6">
    <source>
        <dbReference type="Proteomes" id="UP000466514"/>
    </source>
</evidence>
<dbReference type="GO" id="GO:0016020">
    <property type="term" value="C:membrane"/>
    <property type="evidence" value="ECO:0007669"/>
    <property type="project" value="UniProtKB-SubCell"/>
</dbReference>
<feature type="compositionally biased region" description="Polar residues" evidence="3">
    <location>
        <begin position="1"/>
        <end position="10"/>
    </location>
</feature>
<dbReference type="EMBL" id="AP022574">
    <property type="protein sequence ID" value="BBX69220.1"/>
    <property type="molecule type" value="Genomic_DNA"/>
</dbReference>
<organism evidence="5 6">
    <name type="scientific">Mycolicibacterium psychrotolerans</name>
    <dbReference type="NCBI Taxonomy" id="216929"/>
    <lineage>
        <taxon>Bacteria</taxon>
        <taxon>Bacillati</taxon>
        <taxon>Actinomycetota</taxon>
        <taxon>Actinomycetes</taxon>
        <taxon>Mycobacteriales</taxon>
        <taxon>Mycobacteriaceae</taxon>
        <taxon>Mycolicibacterium</taxon>
    </lineage>
</organism>
<evidence type="ECO:0000256" key="4">
    <source>
        <dbReference type="SAM" id="Phobius"/>
    </source>
</evidence>
<keyword evidence="6" id="KW-1185">Reference proteome</keyword>
<keyword evidence="4" id="KW-1133">Transmembrane helix</keyword>
<evidence type="ECO:0000256" key="1">
    <source>
        <dbReference type="ARBA" id="ARBA00004370"/>
    </source>
</evidence>
<evidence type="ECO:0000313" key="5">
    <source>
        <dbReference type="EMBL" id="BBX69220.1"/>
    </source>
</evidence>
<dbReference type="KEGG" id="mpsc:MPSYJ_26810"/>
<dbReference type="PANTHER" id="PTHR37042">
    <property type="entry name" value="OUTER MEMBRANE PROTEIN RV1973"/>
    <property type="match status" value="1"/>
</dbReference>
<evidence type="ECO:0000256" key="3">
    <source>
        <dbReference type="SAM" id="MobiDB-lite"/>
    </source>
</evidence>
<name>A0A7I7MBH4_9MYCO</name>
<keyword evidence="2 4" id="KW-0472">Membrane</keyword>
<proteinExistence type="predicted"/>
<dbReference type="AlphaFoldDB" id="A0A7I7MBH4"/>
<feature type="region of interest" description="Disordered" evidence="3">
    <location>
        <begin position="108"/>
        <end position="131"/>
    </location>
</feature>
<comment type="subcellular location">
    <subcellularLocation>
        <location evidence="1">Membrane</location>
    </subcellularLocation>
</comment>
<feature type="transmembrane region" description="Helical" evidence="4">
    <location>
        <begin position="141"/>
        <end position="163"/>
    </location>
</feature>
<protein>
    <recommendedName>
        <fullName evidence="7">Mce associated membrane protein</fullName>
    </recommendedName>
</protein>
<accession>A0A7I7MBH4</accession>
<feature type="region of interest" description="Disordered" evidence="3">
    <location>
        <begin position="1"/>
        <end position="48"/>
    </location>
</feature>